<dbReference type="GO" id="GO:0003746">
    <property type="term" value="F:translation elongation factor activity"/>
    <property type="evidence" value="ECO:0007669"/>
    <property type="project" value="UniProtKB-UniRule"/>
</dbReference>
<proteinExistence type="inferred from homology"/>
<dbReference type="HAMAP" id="MF_00043">
    <property type="entry name" value="EF1_beta"/>
    <property type="match status" value="1"/>
</dbReference>
<evidence type="ECO:0000313" key="9">
    <source>
        <dbReference type="EMBL" id="QUH23683.1"/>
    </source>
</evidence>
<protein>
    <recommendedName>
        <fullName evidence="3 7">Elongation factor 1-beta</fullName>
        <shortName evidence="7">EF-1-beta</shortName>
    </recommendedName>
    <alternativeName>
        <fullName evidence="6 7">aEF-1beta</fullName>
    </alternativeName>
</protein>
<reference evidence="9" key="1">
    <citation type="submission" date="2020-07" db="EMBL/GenBank/DDBJ databases">
        <title>Methanobacterium. sp. MethCan genome.</title>
        <authorList>
            <person name="Postec A."/>
            <person name="Quemeneur M."/>
        </authorList>
    </citation>
    <scope>NUCLEOTIDE SEQUENCE</scope>
    <source>
        <strain evidence="9">MethCAN</strain>
    </source>
</reference>
<name>A0A8T8K991_9EURY</name>
<dbReference type="Pfam" id="PF00736">
    <property type="entry name" value="EF1_GNE"/>
    <property type="match status" value="1"/>
</dbReference>
<evidence type="ECO:0000313" key="10">
    <source>
        <dbReference type="Proteomes" id="UP000681041"/>
    </source>
</evidence>
<dbReference type="PANTHER" id="PTHR39647">
    <property type="entry name" value="ELONGATION FACTOR 1-BETA"/>
    <property type="match status" value="1"/>
</dbReference>
<evidence type="ECO:0000256" key="6">
    <source>
        <dbReference type="ARBA" id="ARBA00032274"/>
    </source>
</evidence>
<dbReference type="NCBIfam" id="NF001670">
    <property type="entry name" value="PRK00435.1"/>
    <property type="match status" value="1"/>
</dbReference>
<dbReference type="CDD" id="cd00292">
    <property type="entry name" value="EF1B"/>
    <property type="match status" value="1"/>
</dbReference>
<dbReference type="AlphaFoldDB" id="A0A8T8K991"/>
<comment type="function">
    <text evidence="1 7">Promotes the exchange of GDP for GTP in EF-1-alpha/GDP, thus allowing the regeneration of EF-1-alpha/GTP that could then be used to form the ternary complex EF-1-alpha/GTP/AAtRNA.</text>
</comment>
<organism evidence="9 10">
    <name type="scientific">Methanobacterium alkalithermotolerans</name>
    <dbReference type="NCBI Taxonomy" id="2731220"/>
    <lineage>
        <taxon>Archaea</taxon>
        <taxon>Methanobacteriati</taxon>
        <taxon>Methanobacteriota</taxon>
        <taxon>Methanomada group</taxon>
        <taxon>Methanobacteria</taxon>
        <taxon>Methanobacteriales</taxon>
        <taxon>Methanobacteriaceae</taxon>
        <taxon>Methanobacterium</taxon>
    </lineage>
</organism>
<dbReference type="SMART" id="SM00888">
    <property type="entry name" value="EF1_GNE"/>
    <property type="match status" value="1"/>
</dbReference>
<feature type="domain" description="Translation elongation factor EF1B beta/delta subunit guanine nucleotide exchange" evidence="8">
    <location>
        <begin position="3"/>
        <end position="88"/>
    </location>
</feature>
<evidence type="ECO:0000256" key="7">
    <source>
        <dbReference type="HAMAP-Rule" id="MF_00043"/>
    </source>
</evidence>
<evidence type="ECO:0000256" key="4">
    <source>
        <dbReference type="ARBA" id="ARBA00022768"/>
    </source>
</evidence>
<dbReference type="InterPro" id="IPR036219">
    <property type="entry name" value="eEF-1beta-like_sf"/>
</dbReference>
<sequence length="89" mass="9700">MGDVVATIKLMPESPEVDLENIKKNIEDSMPEKAELHKIEEEPIAFGLVALNVIVVVGDAEGGTEAVEENLSKINDVGNVEVTDIRRLM</sequence>
<keyword evidence="10" id="KW-1185">Reference proteome</keyword>
<gene>
    <name evidence="7" type="primary">ef1b</name>
    <name evidence="9" type="ORF">HYG87_07860</name>
</gene>
<evidence type="ECO:0000256" key="2">
    <source>
        <dbReference type="ARBA" id="ARBA00007411"/>
    </source>
</evidence>
<dbReference type="KEGG" id="meme:HYG87_07860"/>
<evidence type="ECO:0000256" key="1">
    <source>
        <dbReference type="ARBA" id="ARBA00003815"/>
    </source>
</evidence>
<dbReference type="InterPro" id="IPR014038">
    <property type="entry name" value="EF1B_bsu/dsu_GNE"/>
</dbReference>
<dbReference type="SUPFAM" id="SSF54984">
    <property type="entry name" value="eEF-1beta-like"/>
    <property type="match status" value="1"/>
</dbReference>
<dbReference type="PANTHER" id="PTHR39647:SF1">
    <property type="entry name" value="ELONGATION FACTOR 1-BETA"/>
    <property type="match status" value="1"/>
</dbReference>
<dbReference type="OrthoDB" id="84643at2157"/>
<keyword evidence="4 7" id="KW-0251">Elongation factor</keyword>
<comment type="similarity">
    <text evidence="2 7">Belongs to the EF-1-beta/EF-1-delta family.</text>
</comment>
<dbReference type="PIRSF" id="PIRSF006521">
    <property type="entry name" value="Transl_elong_EF1B_B_arc"/>
    <property type="match status" value="1"/>
</dbReference>
<dbReference type="GeneID" id="64820671"/>
<dbReference type="NCBIfam" id="TIGR00489">
    <property type="entry name" value="aEF-1_beta"/>
    <property type="match status" value="1"/>
</dbReference>
<keyword evidence="5 7" id="KW-0648">Protein biosynthesis</keyword>
<evidence type="ECO:0000256" key="5">
    <source>
        <dbReference type="ARBA" id="ARBA00022917"/>
    </source>
</evidence>
<dbReference type="InterPro" id="IPR004542">
    <property type="entry name" value="Transl_elong_EF1B_B_arc"/>
</dbReference>
<dbReference type="Gene3D" id="3.30.70.60">
    <property type="match status" value="1"/>
</dbReference>
<accession>A0A8T8K991</accession>
<evidence type="ECO:0000256" key="3">
    <source>
        <dbReference type="ARBA" id="ARBA00017600"/>
    </source>
</evidence>
<dbReference type="InterPro" id="IPR014717">
    <property type="entry name" value="Transl_elong_EF1B/ribsomal_bS6"/>
</dbReference>
<evidence type="ECO:0000259" key="8">
    <source>
        <dbReference type="SMART" id="SM00888"/>
    </source>
</evidence>
<dbReference type="RefSeq" id="WP_211532639.1">
    <property type="nucleotide sequence ID" value="NZ_CP058560.1"/>
</dbReference>
<dbReference type="EMBL" id="CP058560">
    <property type="protein sequence ID" value="QUH23683.1"/>
    <property type="molecule type" value="Genomic_DNA"/>
</dbReference>
<dbReference type="Proteomes" id="UP000681041">
    <property type="component" value="Chromosome"/>
</dbReference>